<evidence type="ECO:0000256" key="1">
    <source>
        <dbReference type="SAM" id="MobiDB-lite"/>
    </source>
</evidence>
<dbReference type="Gene3D" id="1.10.30.50">
    <property type="match status" value="1"/>
</dbReference>
<reference evidence="3 4" key="1">
    <citation type="submission" date="2024-06" db="EMBL/GenBank/DDBJ databases">
        <title>The Natural Products Discovery Center: Release of the First 8490 Sequenced Strains for Exploring Actinobacteria Biosynthetic Diversity.</title>
        <authorList>
            <person name="Kalkreuter E."/>
            <person name="Kautsar S.A."/>
            <person name="Yang D."/>
            <person name="Bader C.D."/>
            <person name="Teijaro C.N."/>
            <person name="Fluegel L."/>
            <person name="Davis C.M."/>
            <person name="Simpson J.R."/>
            <person name="Lauterbach L."/>
            <person name="Steele A.D."/>
            <person name="Gui C."/>
            <person name="Meng S."/>
            <person name="Li G."/>
            <person name="Viehrig K."/>
            <person name="Ye F."/>
            <person name="Su P."/>
            <person name="Kiefer A.F."/>
            <person name="Nichols A."/>
            <person name="Cepeda A.J."/>
            <person name="Yan W."/>
            <person name="Fan B."/>
            <person name="Jiang Y."/>
            <person name="Adhikari A."/>
            <person name="Zheng C.-J."/>
            <person name="Schuster L."/>
            <person name="Cowan T.M."/>
            <person name="Smanski M.J."/>
            <person name="Chevrette M.G."/>
            <person name="De Carvalho L.P.S."/>
            <person name="Shen B."/>
        </authorList>
    </citation>
    <scope>NUCLEOTIDE SEQUENCE [LARGE SCALE GENOMIC DNA]</scope>
    <source>
        <strain evidence="3 4">NPDC000155</strain>
    </source>
</reference>
<evidence type="ECO:0000259" key="2">
    <source>
        <dbReference type="Pfam" id="PF01844"/>
    </source>
</evidence>
<gene>
    <name evidence="3" type="ORF">ABT384_01730</name>
</gene>
<organism evidence="3 4">
    <name type="scientific">Streptomyces lanatus</name>
    <dbReference type="NCBI Taxonomy" id="66900"/>
    <lineage>
        <taxon>Bacteria</taxon>
        <taxon>Bacillati</taxon>
        <taxon>Actinomycetota</taxon>
        <taxon>Actinomycetes</taxon>
        <taxon>Kitasatosporales</taxon>
        <taxon>Streptomycetaceae</taxon>
        <taxon>Streptomyces</taxon>
    </lineage>
</organism>
<keyword evidence="3" id="KW-0378">Hydrolase</keyword>
<dbReference type="RefSeq" id="WP_350894212.1">
    <property type="nucleotide sequence ID" value="NZ_BNBM01000002.1"/>
</dbReference>
<dbReference type="InterPro" id="IPR003615">
    <property type="entry name" value="HNH_nuc"/>
</dbReference>
<dbReference type="CDD" id="cd00085">
    <property type="entry name" value="HNHc"/>
    <property type="match status" value="1"/>
</dbReference>
<feature type="domain" description="HNH" evidence="2">
    <location>
        <begin position="48"/>
        <end position="84"/>
    </location>
</feature>
<feature type="region of interest" description="Disordered" evidence="1">
    <location>
        <begin position="1"/>
        <end position="25"/>
    </location>
</feature>
<dbReference type="Pfam" id="PF01844">
    <property type="entry name" value="HNH"/>
    <property type="match status" value="1"/>
</dbReference>
<dbReference type="GO" id="GO:0004519">
    <property type="term" value="F:endonuclease activity"/>
    <property type="evidence" value="ECO:0007669"/>
    <property type="project" value="UniProtKB-KW"/>
</dbReference>
<proteinExistence type="predicted"/>
<protein>
    <submittedName>
        <fullName evidence="3">HNH endonuclease signature motif containing protein</fullName>
    </submittedName>
</protein>
<evidence type="ECO:0000313" key="3">
    <source>
        <dbReference type="EMBL" id="MER7371369.1"/>
    </source>
</evidence>
<dbReference type="Proteomes" id="UP001486207">
    <property type="component" value="Unassembled WGS sequence"/>
</dbReference>
<dbReference type="InterPro" id="IPR002711">
    <property type="entry name" value="HNH"/>
</dbReference>
<accession>A0ABV1XID7</accession>
<name>A0ABV1XID7_9ACTN</name>
<keyword evidence="4" id="KW-1185">Reference proteome</keyword>
<comment type="caution">
    <text evidence="3">The sequence shown here is derived from an EMBL/GenBank/DDBJ whole genome shotgun (WGS) entry which is preliminary data.</text>
</comment>
<evidence type="ECO:0000313" key="4">
    <source>
        <dbReference type="Proteomes" id="UP001486207"/>
    </source>
</evidence>
<dbReference type="EMBL" id="JBEPFB010000001">
    <property type="protein sequence ID" value="MER7371369.1"/>
    <property type="molecule type" value="Genomic_DNA"/>
</dbReference>
<keyword evidence="3" id="KW-0540">Nuclease</keyword>
<sequence length="101" mass="11073">MTSPTPVGSRSTTRTSRRTTGSSRVTTVVARWSGALRVTPTVPPIKGQPDDAQIDHEIPKAQGGCGSPHNGCVACRRCNRDKSAKRVEQWDDELREFLPEE</sequence>
<keyword evidence="3" id="KW-0255">Endonuclease</keyword>